<evidence type="ECO:0000256" key="9">
    <source>
        <dbReference type="ARBA" id="ARBA00023204"/>
    </source>
</evidence>
<comment type="similarity">
    <text evidence="1 12">Belongs to the Nth/MutY family.</text>
</comment>
<keyword evidence="14" id="KW-0255">Endonuclease</keyword>
<dbReference type="SMART" id="SM00478">
    <property type="entry name" value="ENDO3c"/>
    <property type="match status" value="1"/>
</dbReference>
<dbReference type="FunFam" id="1.10.1670.10:FF:000001">
    <property type="entry name" value="Endonuclease III"/>
    <property type="match status" value="1"/>
</dbReference>
<dbReference type="InterPro" id="IPR005759">
    <property type="entry name" value="Nth"/>
</dbReference>
<comment type="cofactor">
    <cofactor evidence="12">
        <name>[4Fe-4S] cluster</name>
        <dbReference type="ChEBI" id="CHEBI:49883"/>
    </cofactor>
    <text evidence="12">Binds 1 [4Fe-4S] cluster.</text>
</comment>
<feature type="binding site" evidence="12">
    <location>
        <position position="207"/>
    </location>
    <ligand>
        <name>[4Fe-4S] cluster</name>
        <dbReference type="ChEBI" id="CHEBI:49883"/>
    </ligand>
</feature>
<dbReference type="AlphaFoldDB" id="A0A1M4W270"/>
<dbReference type="GO" id="GO:0003677">
    <property type="term" value="F:DNA binding"/>
    <property type="evidence" value="ECO:0007669"/>
    <property type="project" value="UniProtKB-UniRule"/>
</dbReference>
<evidence type="ECO:0000313" key="15">
    <source>
        <dbReference type="Proteomes" id="UP000184295"/>
    </source>
</evidence>
<dbReference type="Gene3D" id="1.10.340.30">
    <property type="entry name" value="Hypothetical protein, domain 2"/>
    <property type="match status" value="1"/>
</dbReference>
<protein>
    <recommendedName>
        <fullName evidence="12">Endonuclease III</fullName>
        <ecNumber evidence="12">4.2.99.18</ecNumber>
    </recommendedName>
    <alternativeName>
        <fullName evidence="12">DNA-(apurinic or apyrimidinic site) lyase</fullName>
    </alternativeName>
</protein>
<evidence type="ECO:0000256" key="1">
    <source>
        <dbReference type="ARBA" id="ARBA00008343"/>
    </source>
</evidence>
<evidence type="ECO:0000259" key="13">
    <source>
        <dbReference type="SMART" id="SM00478"/>
    </source>
</evidence>
<dbReference type="InterPro" id="IPR011257">
    <property type="entry name" value="DNA_glycosylase"/>
</dbReference>
<dbReference type="Proteomes" id="UP000184295">
    <property type="component" value="Unassembled WGS sequence"/>
</dbReference>
<reference evidence="15" key="1">
    <citation type="submission" date="2016-11" db="EMBL/GenBank/DDBJ databases">
        <authorList>
            <person name="Varghese N."/>
            <person name="Submissions S."/>
        </authorList>
    </citation>
    <scope>NUCLEOTIDE SEQUENCE [LARGE SCALE GENOMIC DNA]</scope>
    <source>
        <strain evidence="15">DSM 19514</strain>
    </source>
</reference>
<keyword evidence="4 12" id="KW-0227">DNA damage</keyword>
<keyword evidence="14" id="KW-0540">Nuclease</keyword>
<evidence type="ECO:0000256" key="2">
    <source>
        <dbReference type="ARBA" id="ARBA00022485"/>
    </source>
</evidence>
<dbReference type="GO" id="GO:0140078">
    <property type="term" value="F:class I DNA-(apurinic or apyrimidinic site) endonuclease activity"/>
    <property type="evidence" value="ECO:0007669"/>
    <property type="project" value="UniProtKB-EC"/>
</dbReference>
<evidence type="ECO:0000256" key="5">
    <source>
        <dbReference type="ARBA" id="ARBA00022801"/>
    </source>
</evidence>
<evidence type="ECO:0000256" key="4">
    <source>
        <dbReference type="ARBA" id="ARBA00022763"/>
    </source>
</evidence>
<proteinExistence type="inferred from homology"/>
<dbReference type="GO" id="GO:0051539">
    <property type="term" value="F:4 iron, 4 sulfur cluster binding"/>
    <property type="evidence" value="ECO:0007669"/>
    <property type="project" value="UniProtKB-UniRule"/>
</dbReference>
<sequence length="228" mass="25222">MALVGEDEDRIRVDEILRRLELNYPGSEQDLCELNFTSAFQLLVATVLSAQCTDKVVNKVTSSLFARYPDAYYLAHAEIGDVESIVKPTGFYHNKAKNIVDLSGRLISSYGGEVPKDIDDLTKLPGVGRKTANVVLPIAFRIPGLAVDTHVKRLSRRLGLTQSSDPLKVEEDLCSKVEPSEWARLSLRLILHGRRVCSARAPECSQCFLEDLCPSKDTYLSGSVLKSP</sequence>
<dbReference type="GO" id="GO:0046872">
    <property type="term" value="F:metal ion binding"/>
    <property type="evidence" value="ECO:0007669"/>
    <property type="project" value="UniProtKB-KW"/>
</dbReference>
<evidence type="ECO:0000256" key="3">
    <source>
        <dbReference type="ARBA" id="ARBA00022723"/>
    </source>
</evidence>
<dbReference type="PIRSF" id="PIRSF001435">
    <property type="entry name" value="Nth"/>
    <property type="match status" value="1"/>
</dbReference>
<dbReference type="EC" id="4.2.99.18" evidence="12"/>
<evidence type="ECO:0000256" key="12">
    <source>
        <dbReference type="HAMAP-Rule" id="MF_00942"/>
    </source>
</evidence>
<dbReference type="InterPro" id="IPR023170">
    <property type="entry name" value="HhH_base_excis_C"/>
</dbReference>
<accession>A0A1M4W270</accession>
<keyword evidence="3 12" id="KW-0479">Metal-binding</keyword>
<dbReference type="PANTHER" id="PTHR10359:SF18">
    <property type="entry name" value="ENDONUCLEASE III"/>
    <property type="match status" value="1"/>
</dbReference>
<keyword evidence="11 12" id="KW-0326">Glycosidase</keyword>
<keyword evidence="10 12" id="KW-0456">Lyase</keyword>
<feature type="binding site" evidence="12">
    <location>
        <position position="213"/>
    </location>
    <ligand>
        <name>[4Fe-4S] cluster</name>
        <dbReference type="ChEBI" id="CHEBI:49883"/>
    </ligand>
</feature>
<organism evidence="14 15">
    <name type="scientific">Ferrithrix thermotolerans DSM 19514</name>
    <dbReference type="NCBI Taxonomy" id="1121881"/>
    <lineage>
        <taxon>Bacteria</taxon>
        <taxon>Bacillati</taxon>
        <taxon>Actinomycetota</taxon>
        <taxon>Acidimicrobiia</taxon>
        <taxon>Acidimicrobiales</taxon>
        <taxon>Acidimicrobiaceae</taxon>
        <taxon>Ferrithrix</taxon>
    </lineage>
</organism>
<dbReference type="Pfam" id="PF00730">
    <property type="entry name" value="HhH-GPD"/>
    <property type="match status" value="1"/>
</dbReference>
<name>A0A1M4W270_9ACTN</name>
<evidence type="ECO:0000256" key="7">
    <source>
        <dbReference type="ARBA" id="ARBA00023014"/>
    </source>
</evidence>
<dbReference type="FunFam" id="1.10.340.30:FF:000001">
    <property type="entry name" value="Endonuclease III"/>
    <property type="match status" value="1"/>
</dbReference>
<keyword evidence="9 12" id="KW-0234">DNA repair</keyword>
<dbReference type="Pfam" id="PF00633">
    <property type="entry name" value="HHH"/>
    <property type="match status" value="1"/>
</dbReference>
<dbReference type="SUPFAM" id="SSF48150">
    <property type="entry name" value="DNA-glycosylase"/>
    <property type="match status" value="1"/>
</dbReference>
<keyword evidence="6 12" id="KW-0408">Iron</keyword>
<dbReference type="STRING" id="1121881.SAMN02745225_01515"/>
<evidence type="ECO:0000313" key="14">
    <source>
        <dbReference type="EMBL" id="SHE75255.1"/>
    </source>
</evidence>
<evidence type="ECO:0000256" key="6">
    <source>
        <dbReference type="ARBA" id="ARBA00023004"/>
    </source>
</evidence>
<feature type="binding site" evidence="12">
    <location>
        <position position="197"/>
    </location>
    <ligand>
        <name>[4Fe-4S] cluster</name>
        <dbReference type="ChEBI" id="CHEBI:49883"/>
    </ligand>
</feature>
<dbReference type="InterPro" id="IPR000445">
    <property type="entry name" value="HhH_motif"/>
</dbReference>
<dbReference type="SMART" id="SM00525">
    <property type="entry name" value="FES"/>
    <property type="match status" value="1"/>
</dbReference>
<gene>
    <name evidence="12" type="primary">nth</name>
    <name evidence="14" type="ORF">SAMN02745225_01515</name>
</gene>
<keyword evidence="15" id="KW-1185">Reference proteome</keyword>
<feature type="domain" description="HhH-GPD" evidence="13">
    <location>
        <begin position="48"/>
        <end position="195"/>
    </location>
</feature>
<keyword evidence="8 12" id="KW-0238">DNA-binding</keyword>
<feature type="binding site" evidence="12">
    <location>
        <position position="204"/>
    </location>
    <ligand>
        <name>[4Fe-4S] cluster</name>
        <dbReference type="ChEBI" id="CHEBI:49883"/>
    </ligand>
</feature>
<keyword evidence="2 12" id="KW-0004">4Fe-4S</keyword>
<dbReference type="NCBIfam" id="TIGR01083">
    <property type="entry name" value="nth"/>
    <property type="match status" value="1"/>
</dbReference>
<keyword evidence="5 12" id="KW-0378">Hydrolase</keyword>
<dbReference type="CDD" id="cd00056">
    <property type="entry name" value="ENDO3c"/>
    <property type="match status" value="1"/>
</dbReference>
<comment type="function">
    <text evidence="12">DNA repair enzyme that has both DNA N-glycosylase activity and AP-lyase activity. The DNA N-glycosylase activity releases various damaged pyrimidines from DNA by cleaving the N-glycosidic bond, leaving an AP (apurinic/apyrimidinic) site. The AP-lyase activity cleaves the phosphodiester bond 3' to the AP site by a beta-elimination, leaving a 3'-terminal unsaturated sugar and a product with a terminal 5'-phosphate.</text>
</comment>
<dbReference type="EMBL" id="FQUL01000021">
    <property type="protein sequence ID" value="SHE75255.1"/>
    <property type="molecule type" value="Genomic_DNA"/>
</dbReference>
<evidence type="ECO:0000256" key="10">
    <source>
        <dbReference type="ARBA" id="ARBA00023239"/>
    </source>
</evidence>
<dbReference type="GO" id="GO:0006285">
    <property type="term" value="P:base-excision repair, AP site formation"/>
    <property type="evidence" value="ECO:0007669"/>
    <property type="project" value="TreeGrafter"/>
</dbReference>
<evidence type="ECO:0000256" key="8">
    <source>
        <dbReference type="ARBA" id="ARBA00023125"/>
    </source>
</evidence>
<dbReference type="HAMAP" id="MF_00942">
    <property type="entry name" value="Nth"/>
    <property type="match status" value="1"/>
</dbReference>
<comment type="catalytic activity">
    <reaction evidence="12">
        <text>2'-deoxyribonucleotide-(2'-deoxyribose 5'-phosphate)-2'-deoxyribonucleotide-DNA = a 3'-end 2'-deoxyribonucleotide-(2,3-dehydro-2,3-deoxyribose 5'-phosphate)-DNA + a 5'-end 5'-phospho-2'-deoxyribonucleoside-DNA + H(+)</text>
        <dbReference type="Rhea" id="RHEA:66592"/>
        <dbReference type="Rhea" id="RHEA-COMP:13180"/>
        <dbReference type="Rhea" id="RHEA-COMP:16897"/>
        <dbReference type="Rhea" id="RHEA-COMP:17067"/>
        <dbReference type="ChEBI" id="CHEBI:15378"/>
        <dbReference type="ChEBI" id="CHEBI:136412"/>
        <dbReference type="ChEBI" id="CHEBI:157695"/>
        <dbReference type="ChEBI" id="CHEBI:167181"/>
        <dbReference type="EC" id="4.2.99.18"/>
    </reaction>
</comment>
<dbReference type="InterPro" id="IPR003265">
    <property type="entry name" value="HhH-GPD_domain"/>
</dbReference>
<keyword evidence="7 12" id="KW-0411">Iron-sulfur</keyword>
<dbReference type="Gene3D" id="1.10.1670.10">
    <property type="entry name" value="Helix-hairpin-Helix base-excision DNA repair enzymes (C-terminal)"/>
    <property type="match status" value="1"/>
</dbReference>
<dbReference type="PANTHER" id="PTHR10359">
    <property type="entry name" value="A/G-SPECIFIC ADENINE GLYCOSYLASE/ENDONUCLEASE III"/>
    <property type="match status" value="1"/>
</dbReference>
<evidence type="ECO:0000256" key="11">
    <source>
        <dbReference type="ARBA" id="ARBA00023295"/>
    </source>
</evidence>
<dbReference type="GO" id="GO:0019104">
    <property type="term" value="F:DNA N-glycosylase activity"/>
    <property type="evidence" value="ECO:0007669"/>
    <property type="project" value="UniProtKB-UniRule"/>
</dbReference>
<dbReference type="InterPro" id="IPR003651">
    <property type="entry name" value="Endonuclease3_FeS-loop_motif"/>
</dbReference>